<dbReference type="Proteomes" id="UP001055039">
    <property type="component" value="Unassembled WGS sequence"/>
</dbReference>
<name>A0ABQ4UGT3_9HYPH</name>
<accession>A0ABQ4UGT3</accession>
<gene>
    <name evidence="1" type="ORF">LNAOJCKE_3430</name>
</gene>
<organism evidence="1 2">
    <name type="scientific">Methylorubrum aminovorans</name>
    <dbReference type="NCBI Taxonomy" id="269069"/>
    <lineage>
        <taxon>Bacteria</taxon>
        <taxon>Pseudomonadati</taxon>
        <taxon>Pseudomonadota</taxon>
        <taxon>Alphaproteobacteria</taxon>
        <taxon>Hyphomicrobiales</taxon>
        <taxon>Methylobacteriaceae</taxon>
        <taxon>Methylorubrum</taxon>
    </lineage>
</organism>
<reference evidence="1" key="1">
    <citation type="journal article" date="2021" name="Front. Microbiol.">
        <title>Comprehensive Comparative Genomics and Phenotyping of Methylobacterium Species.</title>
        <authorList>
            <person name="Alessa O."/>
            <person name="Ogura Y."/>
            <person name="Fujitani Y."/>
            <person name="Takami H."/>
            <person name="Hayashi T."/>
            <person name="Sahin N."/>
            <person name="Tani A."/>
        </authorList>
    </citation>
    <scope>NUCLEOTIDE SEQUENCE</scope>
    <source>
        <strain evidence="1">NBRC 15686</strain>
    </source>
</reference>
<evidence type="ECO:0000313" key="1">
    <source>
        <dbReference type="EMBL" id="GJE66213.1"/>
    </source>
</evidence>
<comment type="caution">
    <text evidence="1">The sequence shown here is derived from an EMBL/GenBank/DDBJ whole genome shotgun (WGS) entry which is preliminary data.</text>
</comment>
<dbReference type="RefSeq" id="WP_238225868.1">
    <property type="nucleotide sequence ID" value="NZ_BAAADH010000026.1"/>
</dbReference>
<sequence length="243" mass="27354">MFEIDSDILQMRVTARIVEDPRGGPIRRIINGRHHKPTGRYASTKARRSLPWEDIRELRYFYHCEVDSRVLTYLAQPHRIEILVGRPRPLVYFPDIRRDLADGAVEIREVKRLYDPESDPDYDLKLGLAREVYRGLGWSFDIVEAATIEHPVTLRTVEEIQRNRDLRITAHHVFAALDVTRANGGAAPLAMVADALGGGLVGEALVHALVVRRYLSVDITKRLGPSALVAAVEGSLDAPRPRA</sequence>
<dbReference type="EMBL" id="BPRC01000012">
    <property type="protein sequence ID" value="GJE66213.1"/>
    <property type="molecule type" value="Genomic_DNA"/>
</dbReference>
<keyword evidence="2" id="KW-1185">Reference proteome</keyword>
<proteinExistence type="predicted"/>
<protein>
    <recommendedName>
        <fullName evidence="3">TnsA endonuclease N-terminal domain-containing protein</fullName>
    </recommendedName>
</protein>
<evidence type="ECO:0000313" key="2">
    <source>
        <dbReference type="Proteomes" id="UP001055039"/>
    </source>
</evidence>
<reference evidence="1" key="2">
    <citation type="submission" date="2021-08" db="EMBL/GenBank/DDBJ databases">
        <authorList>
            <person name="Tani A."/>
            <person name="Ola A."/>
            <person name="Ogura Y."/>
            <person name="Katsura K."/>
            <person name="Hayashi T."/>
        </authorList>
    </citation>
    <scope>NUCLEOTIDE SEQUENCE</scope>
    <source>
        <strain evidence="1">NBRC 15686</strain>
    </source>
</reference>
<evidence type="ECO:0008006" key="3">
    <source>
        <dbReference type="Google" id="ProtNLM"/>
    </source>
</evidence>